<dbReference type="PANTHER" id="PTHR47341">
    <property type="entry name" value="GATA-TYPE ZINC FINGER PROTEIN 1"/>
    <property type="match status" value="1"/>
</dbReference>
<dbReference type="GO" id="GO:0007283">
    <property type="term" value="P:spermatogenesis"/>
    <property type="evidence" value="ECO:0007669"/>
    <property type="project" value="TreeGrafter"/>
</dbReference>
<dbReference type="InterPro" id="IPR018298">
    <property type="entry name" value="Adrenodoxin_Fe-S_BS"/>
</dbReference>
<evidence type="ECO:0000256" key="6">
    <source>
        <dbReference type="ARBA" id="ARBA00022982"/>
    </source>
</evidence>
<keyword evidence="3" id="KW-0813">Transport</keyword>
<dbReference type="Proteomes" id="UP000551758">
    <property type="component" value="Unassembled WGS sequence"/>
</dbReference>
<evidence type="ECO:0000313" key="17">
    <source>
        <dbReference type="Proteomes" id="UP000551758"/>
    </source>
</evidence>
<comment type="subcellular location">
    <subcellularLocation>
        <location evidence="1">Mitochondrion matrix</location>
    </subcellularLocation>
</comment>
<dbReference type="PROSITE" id="PS50114">
    <property type="entry name" value="GATA_ZN_FINGER_2"/>
    <property type="match status" value="1"/>
</dbReference>
<dbReference type="GO" id="GO:0043565">
    <property type="term" value="F:sequence-specific DNA binding"/>
    <property type="evidence" value="ECO:0007669"/>
    <property type="project" value="InterPro"/>
</dbReference>
<dbReference type="GO" id="GO:0006357">
    <property type="term" value="P:regulation of transcription by RNA polymerase II"/>
    <property type="evidence" value="ECO:0007669"/>
    <property type="project" value="TreeGrafter"/>
</dbReference>
<keyword evidence="5" id="KW-0479">Metal-binding</keyword>
<dbReference type="SUPFAM" id="SSF54292">
    <property type="entry name" value="2Fe-2S ferredoxin-like"/>
    <property type="match status" value="1"/>
</dbReference>
<dbReference type="InterPro" id="IPR012675">
    <property type="entry name" value="Beta-grasp_dom_sf"/>
</dbReference>
<comment type="similarity">
    <text evidence="2">Belongs to the adrenodoxin/putidaredoxin family.</text>
</comment>
<dbReference type="InterPro" id="IPR036010">
    <property type="entry name" value="2Fe-2S_ferredoxin-like_sf"/>
</dbReference>
<evidence type="ECO:0000256" key="12">
    <source>
        <dbReference type="PROSITE-ProRule" id="PRU00094"/>
    </source>
</evidence>
<evidence type="ECO:0000256" key="5">
    <source>
        <dbReference type="ARBA" id="ARBA00022723"/>
    </source>
</evidence>
<dbReference type="SUPFAM" id="SSF57716">
    <property type="entry name" value="Glucocorticoid receptor-like (DNA-binding domain)"/>
    <property type="match status" value="1"/>
</dbReference>
<dbReference type="GO" id="GO:0051537">
    <property type="term" value="F:2 iron, 2 sulfur cluster binding"/>
    <property type="evidence" value="ECO:0007669"/>
    <property type="project" value="UniProtKB-KW"/>
</dbReference>
<evidence type="ECO:0000256" key="13">
    <source>
        <dbReference type="SAM" id="MobiDB-lite"/>
    </source>
</evidence>
<organism evidence="16 17">
    <name type="scientific">Diceros bicornis minor</name>
    <name type="common">South-central black rhinoceros</name>
    <dbReference type="NCBI Taxonomy" id="77932"/>
    <lineage>
        <taxon>Eukaryota</taxon>
        <taxon>Metazoa</taxon>
        <taxon>Chordata</taxon>
        <taxon>Craniata</taxon>
        <taxon>Vertebrata</taxon>
        <taxon>Euteleostomi</taxon>
        <taxon>Mammalia</taxon>
        <taxon>Eutheria</taxon>
        <taxon>Laurasiatheria</taxon>
        <taxon>Perissodactyla</taxon>
        <taxon>Rhinocerotidae</taxon>
        <taxon>Diceros</taxon>
    </lineage>
</organism>
<dbReference type="InterPro" id="IPR001055">
    <property type="entry name" value="Adrenodoxin-like"/>
</dbReference>
<dbReference type="CDD" id="cd00207">
    <property type="entry name" value="fer2"/>
    <property type="match status" value="1"/>
</dbReference>
<keyword evidence="9" id="KW-0496">Mitochondrion</keyword>
<feature type="region of interest" description="Disordered" evidence="13">
    <location>
        <begin position="318"/>
        <end position="376"/>
    </location>
</feature>
<keyword evidence="7" id="KW-0408">Iron</keyword>
<accession>A0A7J7E6V5</accession>
<dbReference type="FunFam" id="3.10.20.30:FF:000013">
    <property type="entry name" value="Adrenodoxin, mitochondrial"/>
    <property type="match status" value="1"/>
</dbReference>
<feature type="compositionally biased region" description="Pro residues" evidence="13">
    <location>
        <begin position="345"/>
        <end position="356"/>
    </location>
</feature>
<keyword evidence="8" id="KW-0411">Iron-sulfur</keyword>
<evidence type="ECO:0000256" key="2">
    <source>
        <dbReference type="ARBA" id="ARBA00010914"/>
    </source>
</evidence>
<keyword evidence="17" id="KW-1185">Reference proteome</keyword>
<keyword evidence="12" id="KW-0863">Zinc-finger</keyword>
<feature type="region of interest" description="Disordered" evidence="13">
    <location>
        <begin position="397"/>
        <end position="430"/>
    </location>
</feature>
<dbReference type="Gene3D" id="3.30.50.10">
    <property type="entry name" value="Erythroid Transcription Factor GATA-1, subunit A"/>
    <property type="match status" value="1"/>
</dbReference>
<gene>
    <name evidence="16" type="ORF">HPG69_008149</name>
</gene>
<evidence type="ECO:0000256" key="1">
    <source>
        <dbReference type="ARBA" id="ARBA00004305"/>
    </source>
</evidence>
<dbReference type="Pfam" id="PF00320">
    <property type="entry name" value="GATA"/>
    <property type="match status" value="1"/>
</dbReference>
<dbReference type="SMART" id="SM00401">
    <property type="entry name" value="ZnF_GATA"/>
    <property type="match status" value="1"/>
</dbReference>
<dbReference type="InterPro" id="IPR001041">
    <property type="entry name" value="2Fe-2S_ferredoxin-type"/>
</dbReference>
<evidence type="ECO:0000256" key="10">
    <source>
        <dbReference type="ARBA" id="ARBA00023242"/>
    </source>
</evidence>
<dbReference type="GO" id="GO:0140647">
    <property type="term" value="P:P450-containing electron transport chain"/>
    <property type="evidence" value="ECO:0007669"/>
    <property type="project" value="InterPro"/>
</dbReference>
<dbReference type="Pfam" id="PF00111">
    <property type="entry name" value="Fer2"/>
    <property type="match status" value="1"/>
</dbReference>
<feature type="compositionally biased region" description="Low complexity" evidence="13">
    <location>
        <begin position="398"/>
        <end position="416"/>
    </location>
</feature>
<keyword evidence="4" id="KW-0001">2Fe-2S</keyword>
<evidence type="ECO:0000259" key="14">
    <source>
        <dbReference type="PROSITE" id="PS50114"/>
    </source>
</evidence>
<evidence type="ECO:0000256" key="4">
    <source>
        <dbReference type="ARBA" id="ARBA00022714"/>
    </source>
</evidence>
<keyword evidence="6" id="KW-0249">Electron transport</keyword>
<dbReference type="CDD" id="cd00202">
    <property type="entry name" value="ZnF_GATA"/>
    <property type="match status" value="1"/>
</dbReference>
<dbReference type="InterPro" id="IPR000679">
    <property type="entry name" value="Znf_GATA"/>
</dbReference>
<keyword evidence="12" id="KW-0862">Zinc</keyword>
<evidence type="ECO:0000256" key="3">
    <source>
        <dbReference type="ARBA" id="ARBA00022448"/>
    </source>
</evidence>
<feature type="domain" description="2Fe-2S ferredoxin-type" evidence="15">
    <location>
        <begin position="146"/>
        <end position="248"/>
    </location>
</feature>
<dbReference type="EMBL" id="JACDTQ010003919">
    <property type="protein sequence ID" value="KAF5911552.1"/>
    <property type="molecule type" value="Genomic_DNA"/>
</dbReference>
<name>A0A7J7E6V5_DICBM</name>
<dbReference type="GO" id="GO:0008270">
    <property type="term" value="F:zinc ion binding"/>
    <property type="evidence" value="ECO:0007669"/>
    <property type="project" value="UniProtKB-KW"/>
</dbReference>
<dbReference type="GO" id="GO:0005634">
    <property type="term" value="C:nucleus"/>
    <property type="evidence" value="ECO:0007669"/>
    <property type="project" value="TreeGrafter"/>
</dbReference>
<dbReference type="PRINTS" id="PR00619">
    <property type="entry name" value="GATAZNFINGER"/>
</dbReference>
<keyword evidence="10" id="KW-0539">Nucleus</keyword>
<dbReference type="InterPro" id="IPR013088">
    <property type="entry name" value="Znf_NHR/GATA"/>
</dbReference>
<evidence type="ECO:0000256" key="9">
    <source>
        <dbReference type="ARBA" id="ARBA00023128"/>
    </source>
</evidence>
<evidence type="ECO:0000259" key="15">
    <source>
        <dbReference type="PROSITE" id="PS51085"/>
    </source>
</evidence>
<evidence type="ECO:0000256" key="11">
    <source>
        <dbReference type="ARBA" id="ARBA00034078"/>
    </source>
</evidence>
<dbReference type="AlphaFoldDB" id="A0A7J7E6V5"/>
<reference evidence="16 17" key="1">
    <citation type="journal article" date="2020" name="Mol. Biol. Evol.">
        <title>Interspecific Gene Flow and the Evolution of Specialization in Black and White Rhinoceros.</title>
        <authorList>
            <person name="Moodley Y."/>
            <person name="Westbury M.V."/>
            <person name="Russo I.M."/>
            <person name="Gopalakrishnan S."/>
            <person name="Rakotoarivelo A."/>
            <person name="Olsen R.A."/>
            <person name="Prost S."/>
            <person name="Tunstall T."/>
            <person name="Ryder O.A."/>
            <person name="Dalen L."/>
            <person name="Bruford M.W."/>
        </authorList>
    </citation>
    <scope>NUCLEOTIDE SEQUENCE [LARGE SCALE GENOMIC DNA]</scope>
    <source>
        <strain evidence="16">SBR-YM</strain>
        <tissue evidence="16">Skin</tissue>
    </source>
</reference>
<evidence type="ECO:0000256" key="8">
    <source>
        <dbReference type="ARBA" id="ARBA00023014"/>
    </source>
</evidence>
<protein>
    <submittedName>
        <fullName evidence="16">Uncharacterized protein</fullName>
    </submittedName>
</protein>
<dbReference type="Gene3D" id="3.10.20.30">
    <property type="match status" value="1"/>
</dbReference>
<dbReference type="GO" id="GO:0005759">
    <property type="term" value="C:mitochondrial matrix"/>
    <property type="evidence" value="ECO:0007669"/>
    <property type="project" value="UniProtKB-SubCell"/>
</dbReference>
<dbReference type="PROSITE" id="PS51085">
    <property type="entry name" value="2FE2S_FER_2"/>
    <property type="match status" value="1"/>
</dbReference>
<dbReference type="GO" id="GO:0048599">
    <property type="term" value="P:oocyte development"/>
    <property type="evidence" value="ECO:0007669"/>
    <property type="project" value="TreeGrafter"/>
</dbReference>
<sequence length="500" mass="53593">MALEAWARANLPAPSHSGSPRLSHAPQKCRRLYSGSYGPFAHVAVTAHAQRSGHVMPVMAASVARGGVNVRFLLRAARGAWWSRLGGFWGFGEAAAPVTARKFRATALTRRTPAGRGAALTQLCFPGSRPAGEEEAGGPERPGDVVNVVFVDRSGQRIPVSGRVGDNVLHLAQRHGVDLEGACEASLACSTCHVYVSEAHLDLLPPPDEREDDMLDMAPLLQENSRLGCQIVLTPELEGAEFTLPKITRNFYVDGLYRCRPGNEVTTLPLVPRSFWPARRDSITALHFLQETAEGLAQPPAQDTPVLGPCWELKALGSLGPPPPASDARNMVPPISQQCGSLGPPGAPLAPSAPPQRRPRKQPNPQQGAEKVDPRFEGVTLKFQIKPDASLHITPSYSLASSRRSQAPPAGPARGPEATSGGSEALGPRRCASCRTQRTPLWRDAEDGTPLCNACGIRYKKYGTRCASCWLVPRKNVQPKRLCGRCGVSLSPHQGPAQEG</sequence>
<dbReference type="PRINTS" id="PR00355">
    <property type="entry name" value="ADRENODOXIN"/>
</dbReference>
<evidence type="ECO:0000313" key="16">
    <source>
        <dbReference type="EMBL" id="KAF5911552.1"/>
    </source>
</evidence>
<feature type="domain" description="GATA-type" evidence="14">
    <location>
        <begin position="429"/>
        <end position="463"/>
    </location>
</feature>
<proteinExistence type="inferred from homology"/>
<dbReference type="InterPro" id="IPR053116">
    <property type="entry name" value="GATA-type_Znf_Regulator"/>
</dbReference>
<comment type="cofactor">
    <cofactor evidence="11">
        <name>[2Fe-2S] cluster</name>
        <dbReference type="ChEBI" id="CHEBI:190135"/>
    </cofactor>
</comment>
<comment type="caution">
    <text evidence="16">The sequence shown here is derived from an EMBL/GenBank/DDBJ whole genome shotgun (WGS) entry which is preliminary data.</text>
</comment>
<dbReference type="PROSITE" id="PS00814">
    <property type="entry name" value="ADX"/>
    <property type="match status" value="1"/>
</dbReference>
<evidence type="ECO:0000256" key="7">
    <source>
        <dbReference type="ARBA" id="ARBA00023004"/>
    </source>
</evidence>
<dbReference type="PANTHER" id="PTHR47341:SF1">
    <property type="entry name" value="GATA-TYPE ZINC FINGER PROTEIN 1"/>
    <property type="match status" value="1"/>
</dbReference>